<dbReference type="EMBL" id="CACVBS010000046">
    <property type="protein sequence ID" value="CAA7264689.1"/>
    <property type="molecule type" value="Genomic_DNA"/>
</dbReference>
<feature type="compositionally biased region" description="Polar residues" evidence="1">
    <location>
        <begin position="154"/>
        <end position="163"/>
    </location>
</feature>
<accession>A0A8S0VRT1</accession>
<protein>
    <submittedName>
        <fullName evidence="2">Uncharacterized protein</fullName>
    </submittedName>
</protein>
<dbReference type="Proteomes" id="UP000467700">
    <property type="component" value="Unassembled WGS sequence"/>
</dbReference>
<name>A0A8S0VRT1_CYCAE</name>
<evidence type="ECO:0000313" key="2">
    <source>
        <dbReference type="EMBL" id="CAA7264689.1"/>
    </source>
</evidence>
<dbReference type="AlphaFoldDB" id="A0A8S0VRT1"/>
<proteinExistence type="predicted"/>
<gene>
    <name evidence="2" type="ORF">AAE3_LOCUS7331</name>
</gene>
<dbReference type="OrthoDB" id="9514740at2759"/>
<keyword evidence="3" id="KW-1185">Reference proteome</keyword>
<feature type="region of interest" description="Disordered" evidence="1">
    <location>
        <begin position="108"/>
        <end position="163"/>
    </location>
</feature>
<feature type="compositionally biased region" description="Acidic residues" evidence="1">
    <location>
        <begin position="113"/>
        <end position="152"/>
    </location>
</feature>
<comment type="caution">
    <text evidence="2">The sequence shown here is derived from an EMBL/GenBank/DDBJ whole genome shotgun (WGS) entry which is preliminary data.</text>
</comment>
<evidence type="ECO:0000313" key="3">
    <source>
        <dbReference type="Proteomes" id="UP000467700"/>
    </source>
</evidence>
<evidence type="ECO:0000256" key="1">
    <source>
        <dbReference type="SAM" id="MobiDB-lite"/>
    </source>
</evidence>
<organism evidence="2 3">
    <name type="scientific">Cyclocybe aegerita</name>
    <name type="common">Black poplar mushroom</name>
    <name type="synonym">Agrocybe aegerita</name>
    <dbReference type="NCBI Taxonomy" id="1973307"/>
    <lineage>
        <taxon>Eukaryota</taxon>
        <taxon>Fungi</taxon>
        <taxon>Dikarya</taxon>
        <taxon>Basidiomycota</taxon>
        <taxon>Agaricomycotina</taxon>
        <taxon>Agaricomycetes</taxon>
        <taxon>Agaricomycetidae</taxon>
        <taxon>Agaricales</taxon>
        <taxon>Agaricineae</taxon>
        <taxon>Bolbitiaceae</taxon>
        <taxon>Cyclocybe</taxon>
    </lineage>
</organism>
<sequence length="244" mass="27489">MGPSRDDYPLFPGVKGFWIQVLDKNGNSHNLSSLAYDKKNHDLAWYPLKRQTIDQLKQQILSDDLSLDPSDYEAYAYEGADTALDDEDVIDDLNVGLRKKKPLTFAEIRNDSDNDDEDDENSSGNGDDSEDAEEDSEEEESSSESEFEDDDQSTYHCENTGSSDPYRNFTRRLQCITNGDWSVYPESIRGTYNGEILWTDGNQAYAVGTMPAYMVVRRSPSVPTGPVVDVGRAAANPYYFRLLD</sequence>
<reference evidence="2 3" key="1">
    <citation type="submission" date="2020-01" db="EMBL/GenBank/DDBJ databases">
        <authorList>
            <person name="Gupta K D."/>
        </authorList>
    </citation>
    <scope>NUCLEOTIDE SEQUENCE [LARGE SCALE GENOMIC DNA]</scope>
</reference>